<evidence type="ECO:0000313" key="2">
    <source>
        <dbReference type="Proteomes" id="UP000095751"/>
    </source>
</evidence>
<reference evidence="1 2" key="1">
    <citation type="submission" date="2016-09" db="EMBL/GenBank/DDBJ databases">
        <title>Extensive genetic diversity and differential bi-allelic expression allows diatom success in the polar Southern Ocean.</title>
        <authorList>
            <consortium name="DOE Joint Genome Institute"/>
            <person name="Mock T."/>
            <person name="Otillar R.P."/>
            <person name="Strauss J."/>
            <person name="Dupont C."/>
            <person name="Frickenhaus S."/>
            <person name="Maumus F."/>
            <person name="Mcmullan M."/>
            <person name="Sanges R."/>
            <person name="Schmutz J."/>
            <person name="Toseland A."/>
            <person name="Valas R."/>
            <person name="Veluchamy A."/>
            <person name="Ward B.J."/>
            <person name="Allen A."/>
            <person name="Barry K."/>
            <person name="Falciatore A."/>
            <person name="Ferrante M."/>
            <person name="Fortunato A.E."/>
            <person name="Gloeckner G."/>
            <person name="Gruber A."/>
            <person name="Hipkin R."/>
            <person name="Janech M."/>
            <person name="Kroth P."/>
            <person name="Leese F."/>
            <person name="Lindquist E."/>
            <person name="Lyon B.R."/>
            <person name="Martin J."/>
            <person name="Mayer C."/>
            <person name="Parker M."/>
            <person name="Quesneville H."/>
            <person name="Raymond J."/>
            <person name="Uhlig C."/>
            <person name="Valentin K.U."/>
            <person name="Worden A.Z."/>
            <person name="Armbrust E.V."/>
            <person name="Bowler C."/>
            <person name="Green B."/>
            <person name="Moulton V."/>
            <person name="Van Oosterhout C."/>
            <person name="Grigoriev I."/>
        </authorList>
    </citation>
    <scope>NUCLEOTIDE SEQUENCE [LARGE SCALE GENOMIC DNA]</scope>
    <source>
        <strain evidence="1 2">CCMP1102</strain>
    </source>
</reference>
<protein>
    <submittedName>
        <fullName evidence="1">Uncharacterized protein</fullName>
    </submittedName>
</protein>
<accession>A0A1E7FTY9</accession>
<gene>
    <name evidence="1" type="ORF">FRACYDRAFT_267949</name>
</gene>
<dbReference type="AlphaFoldDB" id="A0A1E7FTY9"/>
<keyword evidence="2" id="KW-1185">Reference proteome</keyword>
<evidence type="ECO:0000313" key="1">
    <source>
        <dbReference type="EMBL" id="OEU21577.1"/>
    </source>
</evidence>
<dbReference type="KEGG" id="fcy:FRACYDRAFT_267949"/>
<dbReference type="EMBL" id="KV784354">
    <property type="protein sequence ID" value="OEU21577.1"/>
    <property type="molecule type" value="Genomic_DNA"/>
</dbReference>
<sequence>MEEEKGNKNKNNENRYGRSSRDLLLLEEIMEDGSGGPNGGGDSDYFLEYVLNRLGIDIMCGLDDFNTDNNGNVYNKKNKMSEQSLETIRRYRGDYDELLSSSSTNSSRTAGYLIVPRATTTNQYGVHNGGLDNGNGNGIEYYKFPKIHTSTDDIFANSTLSPLLLSSGRIFRADPFIGEHNELLLCGGGGIDVGNNIIDLCEPPIELIIGIDDKEFDIDNEDDDAAAAASSLHDDEPEGIPLEKKVRFQSGF</sequence>
<proteinExistence type="predicted"/>
<dbReference type="InParanoid" id="A0A1E7FTY9"/>
<name>A0A1E7FTY9_9STRA</name>
<organism evidence="1 2">
    <name type="scientific">Fragilariopsis cylindrus CCMP1102</name>
    <dbReference type="NCBI Taxonomy" id="635003"/>
    <lineage>
        <taxon>Eukaryota</taxon>
        <taxon>Sar</taxon>
        <taxon>Stramenopiles</taxon>
        <taxon>Ochrophyta</taxon>
        <taxon>Bacillariophyta</taxon>
        <taxon>Bacillariophyceae</taxon>
        <taxon>Bacillariophycidae</taxon>
        <taxon>Bacillariales</taxon>
        <taxon>Bacillariaceae</taxon>
        <taxon>Fragilariopsis</taxon>
    </lineage>
</organism>
<dbReference type="Proteomes" id="UP000095751">
    <property type="component" value="Unassembled WGS sequence"/>
</dbReference>